<proteinExistence type="predicted"/>
<dbReference type="RefSeq" id="XP_016758767.1">
    <property type="nucleotide sequence ID" value="XM_016909086.1"/>
</dbReference>
<keyword evidence="3" id="KW-1185">Reference proteome</keyword>
<organism evidence="2 3">
    <name type="scientific">Sphaerulina musiva (strain SO2202)</name>
    <name type="common">Poplar stem canker fungus</name>
    <name type="synonym">Septoria musiva</name>
    <dbReference type="NCBI Taxonomy" id="692275"/>
    <lineage>
        <taxon>Eukaryota</taxon>
        <taxon>Fungi</taxon>
        <taxon>Dikarya</taxon>
        <taxon>Ascomycota</taxon>
        <taxon>Pezizomycotina</taxon>
        <taxon>Dothideomycetes</taxon>
        <taxon>Dothideomycetidae</taxon>
        <taxon>Mycosphaerellales</taxon>
        <taxon>Mycosphaerellaceae</taxon>
        <taxon>Sphaerulina</taxon>
    </lineage>
</organism>
<sequence length="185" mass="19988">FLADVPVSAWVSFEDMWSNNLETIQNSCGILNYGDNDSPEEIANIYNAIQDRATASLVDHRLILAFIIQESKGCVRVPHTTSSGDVKNTGLMQAHHGHEYTPKHSAKSILAMVQDGTQGTKKGNGLVQELNAYYGNPYAAARAYNSGYIPGNGELTEAAGATKCYVSDIANRLTGWVKAESSCSE</sequence>
<feature type="non-terminal residue" evidence="2">
    <location>
        <position position="1"/>
    </location>
</feature>
<feature type="domain" description="Transglycosylase SLT" evidence="1">
    <location>
        <begin position="49"/>
        <end position="148"/>
    </location>
</feature>
<dbReference type="Pfam" id="PF01464">
    <property type="entry name" value="SLT"/>
    <property type="match status" value="1"/>
</dbReference>
<accession>N1QE69</accession>
<dbReference type="eggNOG" id="ENOG502S6CI">
    <property type="taxonomic scope" value="Eukaryota"/>
</dbReference>
<dbReference type="EMBL" id="KB456267">
    <property type="protein sequence ID" value="EMF10646.1"/>
    <property type="molecule type" value="Genomic_DNA"/>
</dbReference>
<dbReference type="InterPro" id="IPR008258">
    <property type="entry name" value="Transglycosylase_SLT_dom_1"/>
</dbReference>
<dbReference type="SUPFAM" id="SSF53955">
    <property type="entry name" value="Lysozyme-like"/>
    <property type="match status" value="1"/>
</dbReference>
<evidence type="ECO:0000259" key="1">
    <source>
        <dbReference type="Pfam" id="PF01464"/>
    </source>
</evidence>
<dbReference type="Proteomes" id="UP000016931">
    <property type="component" value="Unassembled WGS sequence"/>
</dbReference>
<evidence type="ECO:0000313" key="3">
    <source>
        <dbReference type="Proteomes" id="UP000016931"/>
    </source>
</evidence>
<gene>
    <name evidence="2" type="ORF">SEPMUDRAFT_48900</name>
</gene>
<evidence type="ECO:0000313" key="2">
    <source>
        <dbReference type="EMBL" id="EMF10646.1"/>
    </source>
</evidence>
<dbReference type="Gene3D" id="1.10.530.10">
    <property type="match status" value="1"/>
</dbReference>
<dbReference type="HOGENOM" id="CLU_058267_1_0_1"/>
<dbReference type="AlphaFoldDB" id="N1QE69"/>
<dbReference type="OrthoDB" id="1193027at2759"/>
<name>N1QE69_SPHMS</name>
<reference evidence="2 3" key="1">
    <citation type="journal article" date="2012" name="PLoS Pathog.">
        <title>Diverse lifestyles and strategies of plant pathogenesis encoded in the genomes of eighteen Dothideomycetes fungi.</title>
        <authorList>
            <person name="Ohm R.A."/>
            <person name="Feau N."/>
            <person name="Henrissat B."/>
            <person name="Schoch C.L."/>
            <person name="Horwitz B.A."/>
            <person name="Barry K.W."/>
            <person name="Condon B.J."/>
            <person name="Copeland A.C."/>
            <person name="Dhillon B."/>
            <person name="Glaser F."/>
            <person name="Hesse C.N."/>
            <person name="Kosti I."/>
            <person name="LaButti K."/>
            <person name="Lindquist E.A."/>
            <person name="Lucas S."/>
            <person name="Salamov A.A."/>
            <person name="Bradshaw R.E."/>
            <person name="Ciuffetti L."/>
            <person name="Hamelin R.C."/>
            <person name="Kema G.H.J."/>
            <person name="Lawrence C."/>
            <person name="Scott J.A."/>
            <person name="Spatafora J.W."/>
            <person name="Turgeon B.G."/>
            <person name="de Wit P.J.G.M."/>
            <person name="Zhong S."/>
            <person name="Goodwin S.B."/>
            <person name="Grigoriev I.V."/>
        </authorList>
    </citation>
    <scope>NUCLEOTIDE SEQUENCE [LARGE SCALE GENOMIC DNA]</scope>
    <source>
        <strain evidence="2 3">SO2202</strain>
    </source>
</reference>
<protein>
    <recommendedName>
        <fullName evidence="1">Transglycosylase SLT domain-containing protein</fullName>
    </recommendedName>
</protein>
<dbReference type="GeneID" id="27906223"/>
<dbReference type="OMA" id="GWGANNS"/>
<dbReference type="InterPro" id="IPR023346">
    <property type="entry name" value="Lysozyme-like_dom_sf"/>
</dbReference>